<protein>
    <submittedName>
        <fullName evidence="2">DNA-binding protein</fullName>
    </submittedName>
</protein>
<dbReference type="AlphaFoldDB" id="A0A9D1UY72"/>
<evidence type="ECO:0000256" key="1">
    <source>
        <dbReference type="SAM" id="MobiDB-lite"/>
    </source>
</evidence>
<dbReference type="GO" id="GO:0003677">
    <property type="term" value="F:DNA binding"/>
    <property type="evidence" value="ECO:0007669"/>
    <property type="project" value="UniProtKB-KW"/>
</dbReference>
<comment type="caution">
    <text evidence="2">The sequence shown here is derived from an EMBL/GenBank/DDBJ whole genome shotgun (WGS) entry which is preliminary data.</text>
</comment>
<feature type="region of interest" description="Disordered" evidence="1">
    <location>
        <begin position="43"/>
        <end position="68"/>
    </location>
</feature>
<feature type="non-terminal residue" evidence="2">
    <location>
        <position position="1"/>
    </location>
</feature>
<gene>
    <name evidence="2" type="ORF">H9863_00740</name>
</gene>
<proteinExistence type="predicted"/>
<name>A0A9D1UY72_9BACT</name>
<keyword evidence="2" id="KW-0238">DNA-binding</keyword>
<accession>A0A9D1UY72</accession>
<feature type="compositionally biased region" description="Gly residues" evidence="1">
    <location>
        <begin position="54"/>
        <end position="68"/>
    </location>
</feature>
<sequence>MDFQKQVKAVRVSFIPQREGAVTKGGTATRALVPTGIEWLKYDGQSATDDGTDPDGGGAGEGNDGSFG</sequence>
<dbReference type="EMBL" id="DXFT01000016">
    <property type="protein sequence ID" value="HIX02631.1"/>
    <property type="molecule type" value="Genomic_DNA"/>
</dbReference>
<dbReference type="Proteomes" id="UP000824202">
    <property type="component" value="Unassembled WGS sequence"/>
</dbReference>
<organism evidence="2 3">
    <name type="scientific">Candidatus Odoribacter faecigallinarum</name>
    <dbReference type="NCBI Taxonomy" id="2838706"/>
    <lineage>
        <taxon>Bacteria</taxon>
        <taxon>Pseudomonadati</taxon>
        <taxon>Bacteroidota</taxon>
        <taxon>Bacteroidia</taxon>
        <taxon>Bacteroidales</taxon>
        <taxon>Odoribacteraceae</taxon>
        <taxon>Odoribacter</taxon>
    </lineage>
</organism>
<reference evidence="2" key="1">
    <citation type="journal article" date="2021" name="PeerJ">
        <title>Extensive microbial diversity within the chicken gut microbiome revealed by metagenomics and culture.</title>
        <authorList>
            <person name="Gilroy R."/>
            <person name="Ravi A."/>
            <person name="Getino M."/>
            <person name="Pursley I."/>
            <person name="Horton D.L."/>
            <person name="Alikhan N.F."/>
            <person name="Baker D."/>
            <person name="Gharbi K."/>
            <person name="Hall N."/>
            <person name="Watson M."/>
            <person name="Adriaenssens E.M."/>
            <person name="Foster-Nyarko E."/>
            <person name="Jarju S."/>
            <person name="Secka A."/>
            <person name="Antonio M."/>
            <person name="Oren A."/>
            <person name="Chaudhuri R.R."/>
            <person name="La Ragione R."/>
            <person name="Hildebrand F."/>
            <person name="Pallen M.J."/>
        </authorList>
    </citation>
    <scope>NUCLEOTIDE SEQUENCE</scope>
    <source>
        <strain evidence="2">23274</strain>
    </source>
</reference>
<evidence type="ECO:0000313" key="3">
    <source>
        <dbReference type="Proteomes" id="UP000824202"/>
    </source>
</evidence>
<evidence type="ECO:0000313" key="2">
    <source>
        <dbReference type="EMBL" id="HIX02631.1"/>
    </source>
</evidence>
<reference evidence="2" key="2">
    <citation type="submission" date="2021-04" db="EMBL/GenBank/DDBJ databases">
        <authorList>
            <person name="Gilroy R."/>
        </authorList>
    </citation>
    <scope>NUCLEOTIDE SEQUENCE</scope>
    <source>
        <strain evidence="2">23274</strain>
    </source>
</reference>